<evidence type="ECO:0000256" key="1">
    <source>
        <dbReference type="ARBA" id="ARBA00000085"/>
    </source>
</evidence>
<proteinExistence type="predicted"/>
<keyword evidence="12" id="KW-1185">Reference proteome</keyword>
<dbReference type="Pfam" id="PF02518">
    <property type="entry name" value="HATPase_c"/>
    <property type="match status" value="1"/>
</dbReference>
<evidence type="ECO:0000256" key="3">
    <source>
        <dbReference type="ARBA" id="ARBA00022553"/>
    </source>
</evidence>
<dbReference type="SMART" id="SM00387">
    <property type="entry name" value="HATPase_c"/>
    <property type="match status" value="1"/>
</dbReference>
<protein>
    <recommendedName>
        <fullName evidence="2">histidine kinase</fullName>
        <ecNumber evidence="2">2.7.13.3</ecNumber>
    </recommendedName>
</protein>
<evidence type="ECO:0000256" key="4">
    <source>
        <dbReference type="ARBA" id="ARBA00022679"/>
    </source>
</evidence>
<dbReference type="InterPro" id="IPR004358">
    <property type="entry name" value="Sig_transdc_His_kin-like_C"/>
</dbReference>
<evidence type="ECO:0000256" key="7">
    <source>
        <dbReference type="ARBA" id="ARBA00022840"/>
    </source>
</evidence>
<feature type="transmembrane region" description="Helical" evidence="9">
    <location>
        <begin position="146"/>
        <end position="162"/>
    </location>
</feature>
<dbReference type="STRING" id="589865.DaAHT2_2098"/>
<dbReference type="InParanoid" id="D6Z5N2"/>
<keyword evidence="8" id="KW-0902">Two-component regulatory system</keyword>
<dbReference type="InterPro" id="IPR036890">
    <property type="entry name" value="HATPase_C_sf"/>
</dbReference>
<feature type="domain" description="Histidine kinase" evidence="10">
    <location>
        <begin position="256"/>
        <end position="468"/>
    </location>
</feature>
<dbReference type="EMBL" id="CP001940">
    <property type="protein sequence ID" value="ADH86769.1"/>
    <property type="molecule type" value="Genomic_DNA"/>
</dbReference>
<keyword evidence="7" id="KW-0067">ATP-binding</keyword>
<feature type="transmembrane region" description="Helical" evidence="9">
    <location>
        <begin position="205"/>
        <end position="223"/>
    </location>
</feature>
<dbReference type="Pfam" id="PF00512">
    <property type="entry name" value="HisKA"/>
    <property type="match status" value="1"/>
</dbReference>
<keyword evidence="9" id="KW-0812">Transmembrane</keyword>
<dbReference type="PANTHER" id="PTHR43065">
    <property type="entry name" value="SENSOR HISTIDINE KINASE"/>
    <property type="match status" value="1"/>
</dbReference>
<dbReference type="SUPFAM" id="SSF47384">
    <property type="entry name" value="Homodimeric domain of signal transducing histidine kinase"/>
    <property type="match status" value="1"/>
</dbReference>
<dbReference type="InterPro" id="IPR003594">
    <property type="entry name" value="HATPase_dom"/>
</dbReference>
<evidence type="ECO:0000313" key="11">
    <source>
        <dbReference type="EMBL" id="ADH86769.1"/>
    </source>
</evidence>
<dbReference type="HOGENOM" id="CLU_046396_0_0_7"/>
<dbReference type="PRINTS" id="PR00344">
    <property type="entry name" value="BCTRLSENSOR"/>
</dbReference>
<dbReference type="eggNOG" id="COG4191">
    <property type="taxonomic scope" value="Bacteria"/>
</dbReference>
<dbReference type="PANTHER" id="PTHR43065:SF10">
    <property type="entry name" value="PEROXIDE STRESS-ACTIVATED HISTIDINE KINASE MAK3"/>
    <property type="match status" value="1"/>
</dbReference>
<dbReference type="KEGG" id="dak:DaAHT2_2098"/>
<feature type="transmembrane region" description="Helical" evidence="9">
    <location>
        <begin position="74"/>
        <end position="94"/>
    </location>
</feature>
<feature type="transmembrane region" description="Helical" evidence="9">
    <location>
        <begin position="106"/>
        <end position="126"/>
    </location>
</feature>
<evidence type="ECO:0000313" key="12">
    <source>
        <dbReference type="Proteomes" id="UP000001508"/>
    </source>
</evidence>
<dbReference type="InterPro" id="IPR036097">
    <property type="entry name" value="HisK_dim/P_sf"/>
</dbReference>
<dbReference type="InterPro" id="IPR005467">
    <property type="entry name" value="His_kinase_dom"/>
</dbReference>
<dbReference type="Gene3D" id="1.10.287.130">
    <property type="match status" value="1"/>
</dbReference>
<keyword evidence="9" id="KW-1133">Transmembrane helix</keyword>
<keyword evidence="9" id="KW-0472">Membrane</keyword>
<dbReference type="CDD" id="cd00082">
    <property type="entry name" value="HisKA"/>
    <property type="match status" value="1"/>
</dbReference>
<dbReference type="GO" id="GO:0005524">
    <property type="term" value="F:ATP binding"/>
    <property type="evidence" value="ECO:0007669"/>
    <property type="project" value="UniProtKB-KW"/>
</dbReference>
<evidence type="ECO:0000256" key="9">
    <source>
        <dbReference type="SAM" id="Phobius"/>
    </source>
</evidence>
<dbReference type="Gene3D" id="3.30.565.10">
    <property type="entry name" value="Histidine kinase-like ATPase, C-terminal domain"/>
    <property type="match status" value="1"/>
</dbReference>
<sequence length="491" mass="54174">MNDSFLQMFLIYLFYGAAFFAIGVAIISRLSTFAFLRIAGIFWLLALFAFSHAMHEWLEMFLYLEPDHYLALPIRRLSLLLLAGSFIFLLFFGINFHSLLNQRLMPWLWGLPVVSTAIFFLLLSNHAALPVEAFLNVVDYSSRKCYALPASLLSGSAFLLYANRQRSLSRKGAGNLAGAGLAFIAYGILAGLIPSDNQLGAMPIQFWRGLTAFIILHFIMYALDLFSQERDSLINSQLQRAAQADKLEAIGRLAAGIAHEINNPLANASLQLELLKQDPTVAFLPEKSCQRVKNITSSVDKSAKIASELLHLVDQRQEITTYEPVTIRPLVETVWRELNGISEKHGLDNLLPASLTIYGLPLKLEQLFRNLLANALDAMPGGGVISIAGRQEGDQVIVELQDEGGGIEENHQLLAKEPFFTTKEVGKGTGLGLAICHGIMAQHNGTLEIESRRDRQGTVVTLFFSPTAIKPVTSSIGNSAHERARPHSGSR</sequence>
<evidence type="ECO:0000256" key="2">
    <source>
        <dbReference type="ARBA" id="ARBA00012438"/>
    </source>
</evidence>
<dbReference type="SMART" id="SM00388">
    <property type="entry name" value="HisKA"/>
    <property type="match status" value="1"/>
</dbReference>
<comment type="catalytic activity">
    <reaction evidence="1">
        <text>ATP + protein L-histidine = ADP + protein N-phospho-L-histidine.</text>
        <dbReference type="EC" id="2.7.13.3"/>
    </reaction>
</comment>
<feature type="transmembrane region" description="Helical" evidence="9">
    <location>
        <begin position="34"/>
        <end position="54"/>
    </location>
</feature>
<keyword evidence="3" id="KW-0597">Phosphoprotein</keyword>
<dbReference type="GO" id="GO:0000155">
    <property type="term" value="F:phosphorelay sensor kinase activity"/>
    <property type="evidence" value="ECO:0007669"/>
    <property type="project" value="InterPro"/>
</dbReference>
<evidence type="ECO:0000256" key="5">
    <source>
        <dbReference type="ARBA" id="ARBA00022741"/>
    </source>
</evidence>
<dbReference type="EC" id="2.7.13.3" evidence="2"/>
<dbReference type="InterPro" id="IPR003661">
    <property type="entry name" value="HisK_dim/P_dom"/>
</dbReference>
<dbReference type="Proteomes" id="UP000001508">
    <property type="component" value="Chromosome"/>
</dbReference>
<feature type="transmembrane region" description="Helical" evidence="9">
    <location>
        <begin position="174"/>
        <end position="193"/>
    </location>
</feature>
<name>D6Z5N2_DESAT</name>
<organism evidence="11 12">
    <name type="scientific">Desulfurivibrio alkaliphilus (strain DSM 19089 / UNIQEM U267 / AHT2)</name>
    <dbReference type="NCBI Taxonomy" id="589865"/>
    <lineage>
        <taxon>Bacteria</taxon>
        <taxon>Pseudomonadati</taxon>
        <taxon>Thermodesulfobacteriota</taxon>
        <taxon>Desulfobulbia</taxon>
        <taxon>Desulfobulbales</taxon>
        <taxon>Desulfobulbaceae</taxon>
        <taxon>Desulfurivibrio</taxon>
    </lineage>
</organism>
<gene>
    <name evidence="11" type="ordered locus">DaAHT2_2098</name>
</gene>
<feature type="transmembrane region" description="Helical" evidence="9">
    <location>
        <begin position="6"/>
        <end position="27"/>
    </location>
</feature>
<keyword evidence="5" id="KW-0547">Nucleotide-binding</keyword>
<reference evidence="12" key="1">
    <citation type="submission" date="2010-02" db="EMBL/GenBank/DDBJ databases">
        <title>Complete sequence of Desulfurivibrio alkaliphilus AHT2.</title>
        <authorList>
            <consortium name="US DOE Joint Genome Institute"/>
            <person name="Pitluck S."/>
            <person name="Chertkov O."/>
            <person name="Detter J.C."/>
            <person name="Han C."/>
            <person name="Tapia R."/>
            <person name="Larimer F."/>
            <person name="Land M."/>
            <person name="Hauser L."/>
            <person name="Kyrpides N."/>
            <person name="Mikhailova N."/>
            <person name="Sorokin D.Y."/>
            <person name="Muyzer G."/>
            <person name="Woyke T."/>
        </authorList>
    </citation>
    <scope>NUCLEOTIDE SEQUENCE [LARGE SCALE GENOMIC DNA]</scope>
    <source>
        <strain evidence="12">DSM 19089 / UNIQEM U267 / AHT2</strain>
    </source>
</reference>
<evidence type="ECO:0000256" key="6">
    <source>
        <dbReference type="ARBA" id="ARBA00022777"/>
    </source>
</evidence>
<dbReference type="PROSITE" id="PS50109">
    <property type="entry name" value="HIS_KIN"/>
    <property type="match status" value="1"/>
</dbReference>
<dbReference type="SUPFAM" id="SSF55874">
    <property type="entry name" value="ATPase domain of HSP90 chaperone/DNA topoisomerase II/histidine kinase"/>
    <property type="match status" value="1"/>
</dbReference>
<dbReference type="RefSeq" id="WP_013164286.1">
    <property type="nucleotide sequence ID" value="NC_014216.1"/>
</dbReference>
<evidence type="ECO:0000259" key="10">
    <source>
        <dbReference type="PROSITE" id="PS50109"/>
    </source>
</evidence>
<keyword evidence="4" id="KW-0808">Transferase</keyword>
<dbReference type="AlphaFoldDB" id="D6Z5N2"/>
<evidence type="ECO:0000256" key="8">
    <source>
        <dbReference type="ARBA" id="ARBA00023012"/>
    </source>
</evidence>
<accession>D6Z5N2</accession>
<keyword evidence="6 11" id="KW-0418">Kinase</keyword>